<dbReference type="Proteomes" id="UP000827976">
    <property type="component" value="Chromosome 16"/>
</dbReference>
<name>A0ACB7UFJ3_DIOAL</name>
<evidence type="ECO:0000313" key="2">
    <source>
        <dbReference type="Proteomes" id="UP000827976"/>
    </source>
</evidence>
<comment type="caution">
    <text evidence="1">The sequence shown here is derived from an EMBL/GenBank/DDBJ whole genome shotgun (WGS) entry which is preliminary data.</text>
</comment>
<proteinExistence type="predicted"/>
<evidence type="ECO:0000313" key="1">
    <source>
        <dbReference type="EMBL" id="KAH7658965.1"/>
    </source>
</evidence>
<sequence>MEESGSRGGEAEGGSLDSLSAWNPCGGAFRPYLGTQSSGRRPLVTRKKTMVAKLTRDIVATYQLCDPGFKCAETLNLKHFFTSPSVAVQNDGFDNANSDMILYTNFVLVNFETRQRYIVKDMLGQGTFGQVVKCSIPETDHFVAVKVIKNQPAYYRQGMAEVSILSLLNNNFDLDDKHHIVRMLDYFIFRNHLCIAFEMLGPNLFELIKLNNYKGLSLNIVQMFSKQILRALVMIKDAGIIHCDLKPENILISTSVKPAEIKVIDFGSACMEKQTIYSYIQSRYYRSPEVLLGCSYTTAIDMWSFGCIVAELFLGLPLFPGASEFDILRRMIDTLGGQPPDELLRLGSNTNRFFKRIGSIYSMENDAMCKRSSNTYQFLTEEEYEARESKKPVIGKHYYNFVKLEDIITNYPYKKNLPEEEISKENCTRLALVDFLRGLVQFDPEKRWSPLQASLHPFVTGEPFLCPYRPPQEVPQIPVIRAVAVNHNPVEGHWLAAGLSPQVLNVHRYLPHNSPHLQTPLSYGSYGSMGSYGSYSDNTGFRNSYGSYGDVNSMYAYQPPVGSSSMNIQGHFGGSFLGASPDARHRPPLSHGNGLGISPNTRNFAPMSLGVSPSQYTPPSSQIQISNVPPGKFGPTSARVTFHGSPLGKGAAIGHFKKSWGSPGTSHMQLHENSSQSWHNHHSDYGYPDVYARGVASSPLSVHPTSNFSSWRLQKKCGNTFFSGSSSSTYQKFPVCHPPPQTSELMCDEPESSSPPDPADWDPNYSDELLLQEDTPEINSISFGIAKDMHLNDTVDPASQSSGASRSRAGYNQAPFISSNPRTEGRFPVHPSFVGNFPSTSEIHTSNDQLPPFPQNSPSRFGQQSARRYMQSTFTHSNPRDHQQQSRSNYSRGDSYSSASSLLGNGISLGRRAGHPMATSLPSSHA</sequence>
<dbReference type="EC" id="2.7.12.1" evidence="1"/>
<accession>A0ACB7UFJ3</accession>
<keyword evidence="2" id="KW-1185">Reference proteome</keyword>
<gene>
    <name evidence="1" type="ORF">IHE45_16G001700</name>
</gene>
<protein>
    <submittedName>
        <fullName evidence="1">Dual-specificity kinase protein</fullName>
        <ecNumber evidence="1">2.7.12.1</ecNumber>
    </submittedName>
</protein>
<dbReference type="EMBL" id="CM037026">
    <property type="protein sequence ID" value="KAH7658965.1"/>
    <property type="molecule type" value="Genomic_DNA"/>
</dbReference>
<reference evidence="2" key="1">
    <citation type="journal article" date="2022" name="Nat. Commun.">
        <title>Chromosome evolution and the genetic basis of agronomically important traits in greater yam.</title>
        <authorList>
            <person name="Bredeson J.V."/>
            <person name="Lyons J.B."/>
            <person name="Oniyinde I.O."/>
            <person name="Okereke N.R."/>
            <person name="Kolade O."/>
            <person name="Nnabue I."/>
            <person name="Nwadili C.O."/>
            <person name="Hribova E."/>
            <person name="Parker M."/>
            <person name="Nwogha J."/>
            <person name="Shu S."/>
            <person name="Carlson J."/>
            <person name="Kariba R."/>
            <person name="Muthemba S."/>
            <person name="Knop K."/>
            <person name="Barton G.J."/>
            <person name="Sherwood A.V."/>
            <person name="Lopez-Montes A."/>
            <person name="Asiedu R."/>
            <person name="Jamnadass R."/>
            <person name="Muchugi A."/>
            <person name="Goodstein D."/>
            <person name="Egesi C.N."/>
            <person name="Featherston J."/>
            <person name="Asfaw A."/>
            <person name="Simpson G.G."/>
            <person name="Dolezel J."/>
            <person name="Hendre P.S."/>
            <person name="Van Deynze A."/>
            <person name="Kumar P.L."/>
            <person name="Obidiegwu J.E."/>
            <person name="Bhattacharjee R."/>
            <person name="Rokhsar D.S."/>
        </authorList>
    </citation>
    <scope>NUCLEOTIDE SEQUENCE [LARGE SCALE GENOMIC DNA]</scope>
    <source>
        <strain evidence="2">cv. TDa95/00328</strain>
    </source>
</reference>
<keyword evidence="1" id="KW-0808">Transferase</keyword>
<organism evidence="1 2">
    <name type="scientific">Dioscorea alata</name>
    <name type="common">Purple yam</name>
    <dbReference type="NCBI Taxonomy" id="55571"/>
    <lineage>
        <taxon>Eukaryota</taxon>
        <taxon>Viridiplantae</taxon>
        <taxon>Streptophyta</taxon>
        <taxon>Embryophyta</taxon>
        <taxon>Tracheophyta</taxon>
        <taxon>Spermatophyta</taxon>
        <taxon>Magnoliopsida</taxon>
        <taxon>Liliopsida</taxon>
        <taxon>Dioscoreales</taxon>
        <taxon>Dioscoreaceae</taxon>
        <taxon>Dioscorea</taxon>
    </lineage>
</organism>
<keyword evidence="1" id="KW-0418">Kinase</keyword>